<evidence type="ECO:0000313" key="2">
    <source>
        <dbReference type="Proteomes" id="UP001500618"/>
    </source>
</evidence>
<dbReference type="PANTHER" id="PTHR33973">
    <property type="entry name" value="OS07G0153300 PROTEIN"/>
    <property type="match status" value="1"/>
</dbReference>
<dbReference type="Proteomes" id="UP001500618">
    <property type="component" value="Unassembled WGS sequence"/>
</dbReference>
<sequence>MVTSVTLRTSVRTPYLYETVVKHVRAAPLRNEFSYRSYQWLVDLDELPRVPALAEFRPADHLGDPARTIRQNVESFLSGWGINLDGGRIVMLANARTFGYVFNPLSVYWCFRPDGDLECVIAEVHNTYGERHCYLLHTDERGRAEVEKVFYVSPFNPVDGDYRMSLPVPGDQLRLTVTLHRDGMPPFVASVRGHGRPASRKTLLGLAVRVPWVTATVAVQIRLQGFRLWLRRLPIVPRPTHDPQEDVQ</sequence>
<gene>
    <name evidence="1" type="ORF">GCM10009765_00170</name>
</gene>
<dbReference type="EMBL" id="BAAANY010000001">
    <property type="protein sequence ID" value="GAA1655013.1"/>
    <property type="molecule type" value="Genomic_DNA"/>
</dbReference>
<accession>A0ABN2FNW9</accession>
<proteinExistence type="predicted"/>
<organism evidence="1 2">
    <name type="scientific">Fodinicola feengrottensis</name>
    <dbReference type="NCBI Taxonomy" id="435914"/>
    <lineage>
        <taxon>Bacteria</taxon>
        <taxon>Bacillati</taxon>
        <taxon>Actinomycetota</taxon>
        <taxon>Actinomycetes</taxon>
        <taxon>Mycobacteriales</taxon>
        <taxon>Fodinicola</taxon>
    </lineage>
</organism>
<evidence type="ECO:0000313" key="1">
    <source>
        <dbReference type="EMBL" id="GAA1655013.1"/>
    </source>
</evidence>
<keyword evidence="2" id="KW-1185">Reference proteome</keyword>
<reference evidence="1 2" key="1">
    <citation type="journal article" date="2019" name="Int. J. Syst. Evol. Microbiol.">
        <title>The Global Catalogue of Microorganisms (GCM) 10K type strain sequencing project: providing services to taxonomists for standard genome sequencing and annotation.</title>
        <authorList>
            <consortium name="The Broad Institute Genomics Platform"/>
            <consortium name="The Broad Institute Genome Sequencing Center for Infectious Disease"/>
            <person name="Wu L."/>
            <person name="Ma J."/>
        </authorList>
    </citation>
    <scope>NUCLEOTIDE SEQUENCE [LARGE SCALE GENOMIC DNA]</scope>
    <source>
        <strain evidence="1 2">JCM 14718</strain>
    </source>
</reference>
<comment type="caution">
    <text evidence="1">The sequence shown here is derived from an EMBL/GenBank/DDBJ whole genome shotgun (WGS) entry which is preliminary data.</text>
</comment>
<dbReference type="Pfam" id="PF07103">
    <property type="entry name" value="DUF1365"/>
    <property type="match status" value="1"/>
</dbReference>
<protein>
    <submittedName>
        <fullName evidence="1">DUF1365 domain-containing protein</fullName>
    </submittedName>
</protein>
<name>A0ABN2FNW9_9ACTN</name>
<dbReference type="InterPro" id="IPR010775">
    <property type="entry name" value="DUF1365"/>
</dbReference>
<dbReference type="PANTHER" id="PTHR33973:SF4">
    <property type="entry name" value="OS07G0153300 PROTEIN"/>
    <property type="match status" value="1"/>
</dbReference>